<sequence>MAKTPAKPAWYKLATALAGASLLLTACAGGESSASEVDPQARQAAVTKAEEGAMELINAATQENKWTGPAESPEPKKDLNITIIPEQMASTGSSRPAEAIEAEAKKLGWNPKISDGQGKPEVQLNALNTAVDEKADAVVLIFVDTTRVQSALQRAIAADIPVVTLGSLKNTPETVPDVSFDWVRSGEALAQYMVWKSEGDLNLLQMKNTDLYITVNGQYKGSQEYLEQEENCPGCKIVTKDWSLASFEDPTTGPAAQAVATLQSDPSLNWVSCFDSCLFRVTNAMERAGLTDKVSGAGFDCNPENIAIIRAGGSQKVCFADPREWLAYAAVDNINRMTNGEEPFDYTKSIPIAMFDKETLDSLPAEKSKELEELGWQGNFDFRAKFEELWGIQ</sequence>
<dbReference type="Proteomes" id="UP000544090">
    <property type="component" value="Unassembled WGS sequence"/>
</dbReference>
<accession>A0A7X6HCC7</accession>
<keyword evidence="5" id="KW-1185">Reference proteome</keyword>
<dbReference type="Gene3D" id="3.40.50.2300">
    <property type="match status" value="2"/>
</dbReference>
<feature type="domain" description="Periplasmic binding protein" evidence="3">
    <location>
        <begin position="84"/>
        <end position="342"/>
    </location>
</feature>
<reference evidence="4 5" key="1">
    <citation type="submission" date="2020-04" db="EMBL/GenBank/DDBJ databases">
        <title>Arthrobacter sp. nov.</title>
        <authorList>
            <person name="Liu S."/>
        </authorList>
    </citation>
    <scope>NUCLEOTIDE SEQUENCE [LARGE SCALE GENOMIC DNA]</scope>
    <source>
        <strain evidence="4 5">E918</strain>
    </source>
</reference>
<keyword evidence="2" id="KW-0732">Signal</keyword>
<dbReference type="PROSITE" id="PS51257">
    <property type="entry name" value="PROKAR_LIPOPROTEIN"/>
    <property type="match status" value="1"/>
</dbReference>
<protein>
    <submittedName>
        <fullName evidence="4">Substrate-binding domain-containing protein</fullName>
    </submittedName>
</protein>
<gene>
    <name evidence="4" type="ORF">HGG74_07510</name>
</gene>
<dbReference type="RefSeq" id="WP_168485734.1">
    <property type="nucleotide sequence ID" value="NZ_JAAZSQ010000005.1"/>
</dbReference>
<dbReference type="InterPro" id="IPR025997">
    <property type="entry name" value="SBP_2_dom"/>
</dbReference>
<dbReference type="SUPFAM" id="SSF53822">
    <property type="entry name" value="Periplasmic binding protein-like I"/>
    <property type="match status" value="1"/>
</dbReference>
<evidence type="ECO:0000256" key="1">
    <source>
        <dbReference type="ARBA" id="ARBA00004196"/>
    </source>
</evidence>
<evidence type="ECO:0000259" key="3">
    <source>
        <dbReference type="Pfam" id="PF13407"/>
    </source>
</evidence>
<feature type="signal peptide" evidence="2">
    <location>
        <begin position="1"/>
        <end position="28"/>
    </location>
</feature>
<comment type="subcellular location">
    <subcellularLocation>
        <location evidence="1">Cell envelope</location>
    </subcellularLocation>
</comment>
<dbReference type="PANTHER" id="PTHR30036">
    <property type="entry name" value="D-XYLOSE-BINDING PERIPLASMIC PROTEIN"/>
    <property type="match status" value="1"/>
</dbReference>
<dbReference type="InterPro" id="IPR050555">
    <property type="entry name" value="Bact_Solute-Bind_Prot2"/>
</dbReference>
<dbReference type="GO" id="GO:0030246">
    <property type="term" value="F:carbohydrate binding"/>
    <property type="evidence" value="ECO:0007669"/>
    <property type="project" value="TreeGrafter"/>
</dbReference>
<proteinExistence type="predicted"/>
<evidence type="ECO:0000313" key="4">
    <source>
        <dbReference type="EMBL" id="NKX54391.1"/>
    </source>
</evidence>
<dbReference type="GO" id="GO:0030288">
    <property type="term" value="C:outer membrane-bounded periplasmic space"/>
    <property type="evidence" value="ECO:0007669"/>
    <property type="project" value="TreeGrafter"/>
</dbReference>
<comment type="caution">
    <text evidence="4">The sequence shown here is derived from an EMBL/GenBank/DDBJ whole genome shotgun (WGS) entry which is preliminary data.</text>
</comment>
<evidence type="ECO:0000256" key="2">
    <source>
        <dbReference type="SAM" id="SignalP"/>
    </source>
</evidence>
<name>A0A7X6HCC7_9MICC</name>
<dbReference type="EMBL" id="JAAZSQ010000005">
    <property type="protein sequence ID" value="NKX54391.1"/>
    <property type="molecule type" value="Genomic_DNA"/>
</dbReference>
<dbReference type="InterPro" id="IPR028082">
    <property type="entry name" value="Peripla_BP_I"/>
</dbReference>
<dbReference type="CDD" id="cd01536">
    <property type="entry name" value="PBP1_ABC_sugar_binding-like"/>
    <property type="match status" value="1"/>
</dbReference>
<dbReference type="AlphaFoldDB" id="A0A7X6HCC7"/>
<dbReference type="Pfam" id="PF13407">
    <property type="entry name" value="Peripla_BP_4"/>
    <property type="match status" value="1"/>
</dbReference>
<feature type="chain" id="PRO_5039501019" evidence="2">
    <location>
        <begin position="29"/>
        <end position="393"/>
    </location>
</feature>
<organism evidence="4 5">
    <name type="scientific">Arthrobacter mobilis</name>
    <dbReference type="NCBI Taxonomy" id="2724944"/>
    <lineage>
        <taxon>Bacteria</taxon>
        <taxon>Bacillati</taxon>
        <taxon>Actinomycetota</taxon>
        <taxon>Actinomycetes</taxon>
        <taxon>Micrococcales</taxon>
        <taxon>Micrococcaceae</taxon>
        <taxon>Arthrobacter</taxon>
    </lineage>
</organism>
<evidence type="ECO:0000313" key="5">
    <source>
        <dbReference type="Proteomes" id="UP000544090"/>
    </source>
</evidence>